<dbReference type="Proteomes" id="UP000016922">
    <property type="component" value="Unassembled WGS sequence"/>
</dbReference>
<gene>
    <name evidence="1" type="ORF">GLAREA_07563</name>
</gene>
<dbReference type="KEGG" id="glz:GLAREA_07563"/>
<dbReference type="RefSeq" id="XP_008080442.1">
    <property type="nucleotide sequence ID" value="XM_008082251.1"/>
</dbReference>
<evidence type="ECO:0000313" key="1">
    <source>
        <dbReference type="EMBL" id="EPE32430.1"/>
    </source>
</evidence>
<dbReference type="HOGENOM" id="CLU_1214866_0_0_1"/>
<reference evidence="1 2" key="1">
    <citation type="journal article" date="2013" name="BMC Genomics">
        <title>Genomics-driven discovery of the pneumocandin biosynthetic gene cluster in the fungus Glarea lozoyensis.</title>
        <authorList>
            <person name="Chen L."/>
            <person name="Yue Q."/>
            <person name="Zhang X."/>
            <person name="Xiang M."/>
            <person name="Wang C."/>
            <person name="Li S."/>
            <person name="Che Y."/>
            <person name="Ortiz-Lopez F.J."/>
            <person name="Bills G.F."/>
            <person name="Liu X."/>
            <person name="An Z."/>
        </authorList>
    </citation>
    <scope>NUCLEOTIDE SEQUENCE [LARGE SCALE GENOMIC DNA]</scope>
    <source>
        <strain evidence="2">ATCC 20868 / MF5171</strain>
    </source>
</reference>
<accession>S3D3R4</accession>
<dbReference type="EMBL" id="KE145359">
    <property type="protein sequence ID" value="EPE32430.1"/>
    <property type="molecule type" value="Genomic_DNA"/>
</dbReference>
<keyword evidence="2" id="KW-1185">Reference proteome</keyword>
<proteinExistence type="predicted"/>
<evidence type="ECO:0000313" key="2">
    <source>
        <dbReference type="Proteomes" id="UP000016922"/>
    </source>
</evidence>
<dbReference type="AlphaFoldDB" id="S3D3R4"/>
<sequence>MTNVKIAYLSRKTQTMRGTVALVQQLGAHLTSGTNLPESEQLVDSSLTPLGETTSTTDANMLGTGTNLPEVAVAKGDNNYLVESTETEKPQHCTNQMHSNLIEGRLHQEHGDTALERVSEPLAAGECVLSYLESGNESVVSSNSSRDTCNKILPALAAGPQTDKQMSCIEIAEEVGLDRIWCLNCACNFDPVKDLEIQPFVLRSMASLTMLPGDLDCCYNCIDTAVLT</sequence>
<name>S3D3R4_GLAL2</name>
<dbReference type="GeneID" id="19466616"/>
<protein>
    <submittedName>
        <fullName evidence="1">Uncharacterized protein</fullName>
    </submittedName>
</protein>
<organism evidence="1 2">
    <name type="scientific">Glarea lozoyensis (strain ATCC 20868 / MF5171)</name>
    <dbReference type="NCBI Taxonomy" id="1116229"/>
    <lineage>
        <taxon>Eukaryota</taxon>
        <taxon>Fungi</taxon>
        <taxon>Dikarya</taxon>
        <taxon>Ascomycota</taxon>
        <taxon>Pezizomycotina</taxon>
        <taxon>Leotiomycetes</taxon>
        <taxon>Helotiales</taxon>
        <taxon>Helotiaceae</taxon>
        <taxon>Glarea</taxon>
    </lineage>
</organism>